<dbReference type="Proteomes" id="UP000253792">
    <property type="component" value="Unassembled WGS sequence"/>
</dbReference>
<dbReference type="OrthoDB" id="4285266at2"/>
<protein>
    <submittedName>
        <fullName evidence="1">Uncharacterized protein</fullName>
    </submittedName>
</protein>
<proteinExistence type="predicted"/>
<dbReference type="InterPro" id="IPR001387">
    <property type="entry name" value="Cro/C1-type_HTH"/>
</dbReference>
<name>A0A369LGR5_9ACTN</name>
<dbReference type="AlphaFoldDB" id="A0A369LGR5"/>
<dbReference type="Gene3D" id="1.10.260.40">
    <property type="entry name" value="lambda repressor-like DNA-binding domains"/>
    <property type="match status" value="1"/>
</dbReference>
<dbReference type="CDD" id="cd00093">
    <property type="entry name" value="HTH_XRE"/>
    <property type="match status" value="1"/>
</dbReference>
<comment type="caution">
    <text evidence="1">The sequence shown here is derived from an EMBL/GenBank/DDBJ whole genome shotgun (WGS) entry which is preliminary data.</text>
</comment>
<reference evidence="1 2" key="1">
    <citation type="journal article" date="2018" name="Elife">
        <title>Discovery and characterization of a prevalent human gut bacterial enzyme sufficient for the inactivation of a family of plant toxins.</title>
        <authorList>
            <person name="Koppel N."/>
            <person name="Bisanz J.E."/>
            <person name="Pandelia M.E."/>
            <person name="Turnbaugh P.J."/>
            <person name="Balskus E.P."/>
        </authorList>
    </citation>
    <scope>NUCLEOTIDE SEQUENCE [LARGE SCALE GENOMIC DNA]</scope>
    <source>
        <strain evidence="2">anaerobia AP69FAA</strain>
    </source>
</reference>
<dbReference type="InterPro" id="IPR010982">
    <property type="entry name" value="Lambda_DNA-bd_dom_sf"/>
</dbReference>
<dbReference type="SUPFAM" id="SSF47413">
    <property type="entry name" value="lambda repressor-like DNA-binding domains"/>
    <property type="match status" value="1"/>
</dbReference>
<dbReference type="GO" id="GO:0003677">
    <property type="term" value="F:DNA binding"/>
    <property type="evidence" value="ECO:0007669"/>
    <property type="project" value="InterPro"/>
</dbReference>
<keyword evidence="2" id="KW-1185">Reference proteome</keyword>
<accession>A0A369LGR5</accession>
<evidence type="ECO:0000313" key="1">
    <source>
        <dbReference type="EMBL" id="RDB57325.1"/>
    </source>
</evidence>
<gene>
    <name evidence="1" type="ORF">C1880_00405</name>
</gene>
<sequence>MSEAFPFHIPIPKVPGPYRPPTGTVYERGDPMRCDTCPHGVERPRAFRHGRKVMRSMRSRVPEKSELAAQLKRYRYDAGLKGDEAGAVIGKKATTVYKYEAGTLWVSPGDLRALLNEYGVNMVTAFTEIGDPRAGGRKKDESALRWRKMRTYYDMMNPAKQRTLLDVARAMAEDF</sequence>
<dbReference type="Pfam" id="PF13560">
    <property type="entry name" value="HTH_31"/>
    <property type="match status" value="1"/>
</dbReference>
<organism evidence="1 2">
    <name type="scientific">Senegalimassilia anaerobia</name>
    <dbReference type="NCBI Taxonomy" id="1473216"/>
    <lineage>
        <taxon>Bacteria</taxon>
        <taxon>Bacillati</taxon>
        <taxon>Actinomycetota</taxon>
        <taxon>Coriobacteriia</taxon>
        <taxon>Coriobacteriales</taxon>
        <taxon>Coriobacteriaceae</taxon>
        <taxon>Senegalimassilia</taxon>
    </lineage>
</organism>
<dbReference type="EMBL" id="PPTP01000001">
    <property type="protein sequence ID" value="RDB57325.1"/>
    <property type="molecule type" value="Genomic_DNA"/>
</dbReference>
<evidence type="ECO:0000313" key="2">
    <source>
        <dbReference type="Proteomes" id="UP000253792"/>
    </source>
</evidence>